<dbReference type="GO" id="GO:0032396">
    <property type="term" value="F:inhibitory MHC class I receptor activity"/>
    <property type="evidence" value="ECO:0007669"/>
    <property type="project" value="TreeGrafter"/>
</dbReference>
<evidence type="ECO:0000256" key="5">
    <source>
        <dbReference type="ARBA" id="ARBA00022737"/>
    </source>
</evidence>
<dbReference type="PROSITE" id="PS50835">
    <property type="entry name" value="IG_LIKE"/>
    <property type="match status" value="1"/>
</dbReference>
<feature type="region of interest" description="Disordered" evidence="11">
    <location>
        <begin position="134"/>
        <end position="153"/>
    </location>
</feature>
<dbReference type="PANTHER" id="PTHR11738">
    <property type="entry name" value="MHC CLASS I NK CELL RECEPTOR"/>
    <property type="match status" value="1"/>
</dbReference>
<dbReference type="Proteomes" id="UP000189704">
    <property type="component" value="Unplaced"/>
</dbReference>
<evidence type="ECO:0000256" key="6">
    <source>
        <dbReference type="ARBA" id="ARBA00022989"/>
    </source>
</evidence>
<evidence type="ECO:0000313" key="14">
    <source>
        <dbReference type="Proteomes" id="UP000189704"/>
    </source>
</evidence>
<keyword evidence="10" id="KW-0393">Immunoglobulin domain</keyword>
<feature type="domain" description="Ig-like" evidence="13">
    <location>
        <begin position="261"/>
        <end position="348"/>
    </location>
</feature>
<dbReference type="PANTHER" id="PTHR11738:SF179">
    <property type="entry name" value="LEUKOCYTE IMMUNOGLOBULIN-LIKE RECEPTOR SUBFAMILY A MEMBER 5"/>
    <property type="match status" value="1"/>
</dbReference>
<feature type="compositionally biased region" description="Polar residues" evidence="11">
    <location>
        <begin position="134"/>
        <end position="150"/>
    </location>
</feature>
<evidence type="ECO:0000256" key="11">
    <source>
        <dbReference type="SAM" id="MobiDB-lite"/>
    </source>
</evidence>
<keyword evidence="5" id="KW-0677">Repeat</keyword>
<dbReference type="InterPro" id="IPR007110">
    <property type="entry name" value="Ig-like_dom"/>
</dbReference>
<dbReference type="GO" id="GO:0005886">
    <property type="term" value="C:plasma membrane"/>
    <property type="evidence" value="ECO:0007669"/>
    <property type="project" value="UniProtKB-SubCell"/>
</dbReference>
<organism evidence="14 15">
    <name type="scientific">Carlito syrichta</name>
    <name type="common">Philippine tarsier</name>
    <name type="synonym">Tarsius syrichta</name>
    <dbReference type="NCBI Taxonomy" id="1868482"/>
    <lineage>
        <taxon>Eukaryota</taxon>
        <taxon>Metazoa</taxon>
        <taxon>Chordata</taxon>
        <taxon>Craniata</taxon>
        <taxon>Vertebrata</taxon>
        <taxon>Euteleostomi</taxon>
        <taxon>Mammalia</taxon>
        <taxon>Eutheria</taxon>
        <taxon>Euarchontoglires</taxon>
        <taxon>Primates</taxon>
        <taxon>Haplorrhini</taxon>
        <taxon>Tarsiiformes</taxon>
        <taxon>Tarsiidae</taxon>
        <taxon>Carlito</taxon>
    </lineage>
</organism>
<evidence type="ECO:0000256" key="10">
    <source>
        <dbReference type="ARBA" id="ARBA00023319"/>
    </source>
</evidence>
<sequence>MGKFYIPYMTGEYAGRDCCHYHSPTGRSDPGSSLRKGLCLQGSYSKPTLSALPSSVMNSGGNRTLQFGSWLRFEKLILIEEGGHNLSWTHSNTPPTGGSTDAMAHITPPPTCCHIPVMTRELVVLFKDPNRPSLTQRFSSGTGPQKSSGVESREGWKETWVNFRGCEIRLKVHTESPNLHWRMCDEWKEKDRLFQQDLVFRPDGDLGKMLGLTEEEENGELFMFVIDLHYWIHTSKIGSSGNSLSGLSLGPKTRVQAETLPKPTLWAEPDSVIPWGSPVTICCHGTLEVQTYCLNKEGDSGPWDRKNLLKPRDRAEFYITSMTDDYTGRYSCHYHSSAGFSEQSEILELVVTGFYNKPTLSALPVPVVTSEENVTLQCDSQLGFERFIVSEKKEHKLSWTLDSQKHPNGQFQALFPLGLVNSSYRWTFRCYGYFKFKPLVWSAPSDLLEILITGEAENNSLSQNKSDSKTASLPQDYTVGNLIRMGVAALILVFLGILILDACDD</sequence>
<dbReference type="GO" id="GO:0019221">
    <property type="term" value="P:cytokine-mediated signaling pathway"/>
    <property type="evidence" value="ECO:0007669"/>
    <property type="project" value="TreeGrafter"/>
</dbReference>
<accession>A0A3Q0DUF9</accession>
<dbReference type="OrthoDB" id="9808644at2759"/>
<evidence type="ECO:0000256" key="9">
    <source>
        <dbReference type="ARBA" id="ARBA00023180"/>
    </source>
</evidence>
<keyword evidence="14" id="KW-1185">Reference proteome</keyword>
<dbReference type="InterPro" id="IPR036179">
    <property type="entry name" value="Ig-like_dom_sf"/>
</dbReference>
<keyword evidence="6 12" id="KW-1133">Transmembrane helix</keyword>
<keyword evidence="2" id="KW-1003">Cell membrane</keyword>
<dbReference type="FunFam" id="2.60.40.10:FF:000049">
    <property type="entry name" value="Leukocyte immunoglobulin-like receptor subfamily B member 1"/>
    <property type="match status" value="2"/>
</dbReference>
<dbReference type="GO" id="GO:0002764">
    <property type="term" value="P:immune response-regulating signaling pathway"/>
    <property type="evidence" value="ECO:0007669"/>
    <property type="project" value="TreeGrafter"/>
</dbReference>
<keyword evidence="4" id="KW-0732">Signal</keyword>
<evidence type="ECO:0000256" key="2">
    <source>
        <dbReference type="ARBA" id="ARBA00022475"/>
    </source>
</evidence>
<dbReference type="SUPFAM" id="SSF48726">
    <property type="entry name" value="Immunoglobulin"/>
    <property type="match status" value="2"/>
</dbReference>
<dbReference type="Gene3D" id="2.60.40.10">
    <property type="entry name" value="Immunoglobulins"/>
    <property type="match status" value="3"/>
</dbReference>
<evidence type="ECO:0000256" key="1">
    <source>
        <dbReference type="ARBA" id="ARBA00004162"/>
    </source>
</evidence>
<evidence type="ECO:0000259" key="13">
    <source>
        <dbReference type="PROSITE" id="PS50835"/>
    </source>
</evidence>
<reference evidence="15" key="1">
    <citation type="submission" date="2025-08" db="UniProtKB">
        <authorList>
            <consortium name="RefSeq"/>
        </authorList>
    </citation>
    <scope>IDENTIFICATION</scope>
</reference>
<evidence type="ECO:0000256" key="4">
    <source>
        <dbReference type="ARBA" id="ARBA00022729"/>
    </source>
</evidence>
<dbReference type="GeneID" id="103256344"/>
<protein>
    <submittedName>
        <fullName evidence="15">Leukocyte immunoglobulin-like receptor subfamily A member 5</fullName>
    </submittedName>
</protein>
<keyword evidence="7 12" id="KW-0472">Membrane</keyword>
<dbReference type="RefSeq" id="XP_021566182.1">
    <property type="nucleotide sequence ID" value="XM_021710507.1"/>
</dbReference>
<keyword evidence="3 12" id="KW-0812">Transmembrane</keyword>
<evidence type="ECO:0000256" key="12">
    <source>
        <dbReference type="SAM" id="Phobius"/>
    </source>
</evidence>
<evidence type="ECO:0000256" key="7">
    <source>
        <dbReference type="ARBA" id="ARBA00023136"/>
    </source>
</evidence>
<keyword evidence="9" id="KW-0325">Glycoprotein</keyword>
<keyword evidence="8" id="KW-1015">Disulfide bond</keyword>
<feature type="transmembrane region" description="Helical" evidence="12">
    <location>
        <begin position="482"/>
        <end position="500"/>
    </location>
</feature>
<dbReference type="InterPro" id="IPR050412">
    <property type="entry name" value="Ig-like_Receptors_ImmuneReg"/>
</dbReference>
<evidence type="ECO:0000313" key="15">
    <source>
        <dbReference type="RefSeq" id="XP_021566182.1"/>
    </source>
</evidence>
<dbReference type="KEGG" id="csyr:103256344"/>
<dbReference type="Pfam" id="PF13895">
    <property type="entry name" value="Ig_2"/>
    <property type="match status" value="1"/>
</dbReference>
<dbReference type="AlphaFoldDB" id="A0A3Q0DUF9"/>
<dbReference type="InterPro" id="IPR013783">
    <property type="entry name" value="Ig-like_fold"/>
</dbReference>
<comment type="subcellular location">
    <subcellularLocation>
        <location evidence="1">Cell membrane</location>
        <topology evidence="1">Single-pass membrane protein</topology>
    </subcellularLocation>
</comment>
<proteinExistence type="predicted"/>
<evidence type="ECO:0000256" key="8">
    <source>
        <dbReference type="ARBA" id="ARBA00023157"/>
    </source>
</evidence>
<evidence type="ECO:0000256" key="3">
    <source>
        <dbReference type="ARBA" id="ARBA00022692"/>
    </source>
</evidence>
<name>A0A3Q0DUF9_CARSF</name>
<gene>
    <name evidence="15" type="primary">LOC103256344</name>
</gene>